<comment type="caution">
    <text evidence="6">The sequence shown here is derived from an EMBL/GenBank/DDBJ whole genome shotgun (WGS) entry which is preliminary data.</text>
</comment>
<feature type="binding site" evidence="3">
    <location>
        <begin position="201"/>
        <end position="203"/>
    </location>
    <ligand>
        <name>NAD(+)</name>
        <dbReference type="ChEBI" id="CHEBI:57540"/>
    </ligand>
</feature>
<dbReference type="Pfam" id="PF02146">
    <property type="entry name" value="SIR2"/>
    <property type="match status" value="1"/>
</dbReference>
<comment type="domain">
    <text evidence="3">2 residues (Tyr-52 and Arg-55) present in a large hydrophobic pocket are probably involved in substrate specificity. They are important for desuccinylation activity, but dispensable for deacetylation activity.</text>
</comment>
<evidence type="ECO:0000313" key="6">
    <source>
        <dbReference type="EMBL" id="KAA2235500.1"/>
    </source>
</evidence>
<keyword evidence="7" id="KW-1185">Reference proteome</keyword>
<accession>A0A5B2VAN1</accession>
<comment type="subcellular location">
    <subcellularLocation>
        <location evidence="3">Cytoplasm</location>
    </subcellularLocation>
</comment>
<dbReference type="PANTHER" id="PTHR11085:SF4">
    <property type="entry name" value="NAD-DEPENDENT PROTEIN DEACYLASE"/>
    <property type="match status" value="1"/>
</dbReference>
<dbReference type="PROSITE" id="PS50305">
    <property type="entry name" value="SIRTUIN"/>
    <property type="match status" value="1"/>
</dbReference>
<proteinExistence type="inferred from homology"/>
<dbReference type="HAMAP" id="MF_01121">
    <property type="entry name" value="Sirtuin_ClassIII"/>
    <property type="match status" value="1"/>
</dbReference>
<dbReference type="PANTHER" id="PTHR11085">
    <property type="entry name" value="NAD-DEPENDENT PROTEIN DEACYLASE SIRTUIN-5, MITOCHONDRIAL-RELATED"/>
    <property type="match status" value="1"/>
</dbReference>
<feature type="active site" description="Proton acceptor" evidence="3 4">
    <location>
        <position position="108"/>
    </location>
</feature>
<comment type="catalytic activity">
    <reaction evidence="3">
        <text>N(6)-succinyl-L-lysyl-[protein] + NAD(+) + H2O = 2''-O-succinyl-ADP-D-ribose + nicotinamide + L-lysyl-[protein]</text>
        <dbReference type="Rhea" id="RHEA:47668"/>
        <dbReference type="Rhea" id="RHEA-COMP:9752"/>
        <dbReference type="Rhea" id="RHEA-COMP:11877"/>
        <dbReference type="ChEBI" id="CHEBI:15377"/>
        <dbReference type="ChEBI" id="CHEBI:17154"/>
        <dbReference type="ChEBI" id="CHEBI:29969"/>
        <dbReference type="ChEBI" id="CHEBI:57540"/>
        <dbReference type="ChEBI" id="CHEBI:87830"/>
        <dbReference type="ChEBI" id="CHEBI:87832"/>
    </reaction>
</comment>
<dbReference type="GO" id="GO:0005737">
    <property type="term" value="C:cytoplasm"/>
    <property type="evidence" value="ECO:0007669"/>
    <property type="project" value="UniProtKB-SubCell"/>
</dbReference>
<dbReference type="AlphaFoldDB" id="A0A5B2VAN1"/>
<evidence type="ECO:0000256" key="2">
    <source>
        <dbReference type="ARBA" id="ARBA00023027"/>
    </source>
</evidence>
<dbReference type="GO" id="GO:0070403">
    <property type="term" value="F:NAD+ binding"/>
    <property type="evidence" value="ECO:0007669"/>
    <property type="project" value="UniProtKB-UniRule"/>
</dbReference>
<reference evidence="6 7" key="1">
    <citation type="submission" date="2019-09" db="EMBL/GenBank/DDBJ databases">
        <title>Salinarimonas rosea gen. nov., sp. nov., a new member of the a-2 subgroup of the Proteobacteria.</title>
        <authorList>
            <person name="Liu J."/>
        </authorList>
    </citation>
    <scope>NUCLEOTIDE SEQUENCE [LARGE SCALE GENOMIC DNA]</scope>
    <source>
        <strain evidence="6 7">BN140002</strain>
    </source>
</reference>
<dbReference type="RefSeq" id="WP_149820290.1">
    <property type="nucleotide sequence ID" value="NZ_VUOA01000034.1"/>
</dbReference>
<feature type="binding site" evidence="3 4">
    <location>
        <position position="119"/>
    </location>
    <ligand>
        <name>Zn(2+)</name>
        <dbReference type="ChEBI" id="CHEBI:29105"/>
    </ligand>
</feature>
<comment type="catalytic activity">
    <reaction evidence="3">
        <text>N(6)-acetyl-L-lysyl-[protein] + NAD(+) + H2O = 2''-O-acetyl-ADP-D-ribose + nicotinamide + L-lysyl-[protein]</text>
        <dbReference type="Rhea" id="RHEA:43636"/>
        <dbReference type="Rhea" id="RHEA-COMP:9752"/>
        <dbReference type="Rhea" id="RHEA-COMP:10731"/>
        <dbReference type="ChEBI" id="CHEBI:15377"/>
        <dbReference type="ChEBI" id="CHEBI:17154"/>
        <dbReference type="ChEBI" id="CHEBI:29969"/>
        <dbReference type="ChEBI" id="CHEBI:57540"/>
        <dbReference type="ChEBI" id="CHEBI:61930"/>
        <dbReference type="ChEBI" id="CHEBI:83767"/>
        <dbReference type="EC" id="2.3.1.286"/>
    </reaction>
</comment>
<reference evidence="6 7" key="2">
    <citation type="submission" date="2019-09" db="EMBL/GenBank/DDBJ databases">
        <authorList>
            <person name="Jin C."/>
        </authorList>
    </citation>
    <scope>NUCLEOTIDE SEQUENCE [LARGE SCALE GENOMIC DNA]</scope>
    <source>
        <strain evidence="6 7">BN140002</strain>
    </source>
</reference>
<keyword evidence="3" id="KW-0963">Cytoplasm</keyword>
<feature type="binding site" evidence="3">
    <location>
        <begin position="90"/>
        <end position="93"/>
    </location>
    <ligand>
        <name>NAD(+)</name>
        <dbReference type="ChEBI" id="CHEBI:57540"/>
    </ligand>
</feature>
<name>A0A5B2VAN1_9HYPH</name>
<dbReference type="InterPro" id="IPR029035">
    <property type="entry name" value="DHS-like_NAD/FAD-binding_dom"/>
</dbReference>
<dbReference type="InterPro" id="IPR050134">
    <property type="entry name" value="NAD-dep_sirtuin_deacylases"/>
</dbReference>
<evidence type="ECO:0000256" key="4">
    <source>
        <dbReference type="PROSITE-ProRule" id="PRU00236"/>
    </source>
</evidence>
<evidence type="ECO:0000256" key="1">
    <source>
        <dbReference type="ARBA" id="ARBA00022679"/>
    </source>
</evidence>
<dbReference type="Proteomes" id="UP000323142">
    <property type="component" value="Unassembled WGS sequence"/>
</dbReference>
<dbReference type="GO" id="GO:0008270">
    <property type="term" value="F:zinc ion binding"/>
    <property type="evidence" value="ECO:0007669"/>
    <property type="project" value="UniProtKB-UniRule"/>
</dbReference>
<dbReference type="InterPro" id="IPR026591">
    <property type="entry name" value="Sirtuin_cat_small_dom_sf"/>
</dbReference>
<dbReference type="InterPro" id="IPR026590">
    <property type="entry name" value="Ssirtuin_cat_dom"/>
</dbReference>
<feature type="binding site" evidence="3">
    <location>
        <position position="219"/>
    </location>
    <ligand>
        <name>NAD(+)</name>
        <dbReference type="ChEBI" id="CHEBI:57540"/>
    </ligand>
</feature>
<protein>
    <recommendedName>
        <fullName evidence="3">NAD-dependent protein deacylase</fullName>
        <ecNumber evidence="3">2.3.1.286</ecNumber>
    </recommendedName>
    <alternativeName>
        <fullName evidence="3">Regulatory protein SIR2 homolog</fullName>
    </alternativeName>
</protein>
<keyword evidence="3 4" id="KW-0479">Metal-binding</keyword>
<organism evidence="6 7">
    <name type="scientific">Salinarimonas soli</name>
    <dbReference type="NCBI Taxonomy" id="1638099"/>
    <lineage>
        <taxon>Bacteria</taxon>
        <taxon>Pseudomonadati</taxon>
        <taxon>Pseudomonadota</taxon>
        <taxon>Alphaproteobacteria</taxon>
        <taxon>Hyphomicrobiales</taxon>
        <taxon>Salinarimonadaceae</taxon>
        <taxon>Salinarimonas</taxon>
    </lineage>
</organism>
<dbReference type="Gene3D" id="3.40.50.1220">
    <property type="entry name" value="TPP-binding domain"/>
    <property type="match status" value="1"/>
</dbReference>
<dbReference type="GO" id="GO:0017136">
    <property type="term" value="F:histone deacetylase activity, NAD-dependent"/>
    <property type="evidence" value="ECO:0007669"/>
    <property type="project" value="TreeGrafter"/>
</dbReference>
<dbReference type="CDD" id="cd01412">
    <property type="entry name" value="SIRT5_Af1_CobB"/>
    <property type="match status" value="1"/>
</dbReference>
<comment type="cofactor">
    <cofactor evidence="3">
        <name>Zn(2+)</name>
        <dbReference type="ChEBI" id="CHEBI:29105"/>
    </cofactor>
    <text evidence="3">Binds 1 zinc ion per subunit.</text>
</comment>
<feature type="binding site" evidence="3 4">
    <location>
        <position position="135"/>
    </location>
    <ligand>
        <name>Zn(2+)</name>
        <dbReference type="ChEBI" id="CHEBI:29105"/>
    </ligand>
</feature>
<feature type="binding site" evidence="3 4">
    <location>
        <position position="138"/>
    </location>
    <ligand>
        <name>Zn(2+)</name>
        <dbReference type="ChEBI" id="CHEBI:29105"/>
    </ligand>
</feature>
<sequence>MNIFVLTGAGVSAESGLGTFRDTGGIWAKFDPMQLATPEGFASDPRAVHAFYNLRRRNMIEAEPNEAHRALARLGRDLEAAGGRLFLCTQNIDDLHERAGASPVVHMHGELLKIRCEACGHVTQWPSDLTVETPCPACARAGGMRPHVVWFGEMPLHMEEIGDALMAADLFVAIGTSGSVYPAAGFVAEARAAGIPTCEINLEPADNARLFDTGRYGPASEVVPAWVEEVLRGRG</sequence>
<dbReference type="InterPro" id="IPR027546">
    <property type="entry name" value="Sirtuin_class_III"/>
</dbReference>
<keyword evidence="3 4" id="KW-0862">Zinc</keyword>
<evidence type="ECO:0000259" key="5">
    <source>
        <dbReference type="PROSITE" id="PS50305"/>
    </source>
</evidence>
<dbReference type="SUPFAM" id="SSF52467">
    <property type="entry name" value="DHS-like NAD/FAD-binding domain"/>
    <property type="match status" value="1"/>
</dbReference>
<evidence type="ECO:0000313" key="7">
    <source>
        <dbReference type="Proteomes" id="UP000323142"/>
    </source>
</evidence>
<dbReference type="EMBL" id="VUOA01000034">
    <property type="protein sequence ID" value="KAA2235500.1"/>
    <property type="molecule type" value="Genomic_DNA"/>
</dbReference>
<dbReference type="GO" id="GO:0036055">
    <property type="term" value="F:protein-succinyllysine desuccinylase activity"/>
    <property type="evidence" value="ECO:0007669"/>
    <property type="project" value="UniProtKB-UniRule"/>
</dbReference>
<dbReference type="OrthoDB" id="9800582at2"/>
<feature type="binding site" evidence="3">
    <location>
        <begin position="175"/>
        <end position="177"/>
    </location>
    <ligand>
        <name>NAD(+)</name>
        <dbReference type="ChEBI" id="CHEBI:57540"/>
    </ligand>
</feature>
<keyword evidence="2 3" id="KW-0520">NAD</keyword>
<feature type="binding site" evidence="3">
    <location>
        <begin position="8"/>
        <end position="27"/>
    </location>
    <ligand>
        <name>NAD(+)</name>
        <dbReference type="ChEBI" id="CHEBI:57540"/>
    </ligand>
</feature>
<evidence type="ECO:0000256" key="3">
    <source>
        <dbReference type="HAMAP-Rule" id="MF_01121"/>
    </source>
</evidence>
<keyword evidence="1" id="KW-0808">Transferase</keyword>
<dbReference type="InterPro" id="IPR003000">
    <property type="entry name" value="Sirtuin"/>
</dbReference>
<comment type="function">
    <text evidence="3">NAD-dependent lysine deacetylase and desuccinylase that specifically removes acetyl and succinyl groups on target proteins. Modulates the activities of several proteins which are inactive in their acylated form.</text>
</comment>
<dbReference type="GO" id="GO:0036054">
    <property type="term" value="F:protein-malonyllysine demalonylase activity"/>
    <property type="evidence" value="ECO:0007669"/>
    <property type="project" value="InterPro"/>
</dbReference>
<feature type="binding site" evidence="3">
    <location>
        <position position="52"/>
    </location>
    <ligand>
        <name>substrate</name>
    </ligand>
</feature>
<feature type="binding site" evidence="3">
    <location>
        <position position="55"/>
    </location>
    <ligand>
        <name>substrate</name>
    </ligand>
</feature>
<gene>
    <name evidence="3" type="primary">cobB</name>
    <name evidence="6" type="ORF">F0L46_18505</name>
</gene>
<feature type="domain" description="Deacetylase sirtuin-type" evidence="5">
    <location>
        <begin position="1"/>
        <end position="233"/>
    </location>
</feature>
<dbReference type="Gene3D" id="3.30.1600.10">
    <property type="entry name" value="SIR2/SIRT2 'Small Domain"/>
    <property type="match status" value="1"/>
</dbReference>
<dbReference type="EC" id="2.3.1.286" evidence="3"/>
<comment type="similarity">
    <text evidence="3">Belongs to the sirtuin family. Class III subfamily.</text>
</comment>
<feature type="binding site" evidence="3 4">
    <location>
        <position position="116"/>
    </location>
    <ligand>
        <name>Zn(2+)</name>
        <dbReference type="ChEBI" id="CHEBI:29105"/>
    </ligand>
</feature>